<dbReference type="OrthoDB" id="443772at2759"/>
<feature type="region of interest" description="Disordered" evidence="1">
    <location>
        <begin position="23"/>
        <end position="78"/>
    </location>
</feature>
<reference evidence="2" key="2">
    <citation type="submission" date="2020-03" db="EMBL/GenBank/DDBJ databases">
        <title>The second near-complete assembly of the hexaploid bread wheat (Triticum aestivum) genome.</title>
        <authorList>
            <person name="Zimin A.V."/>
            <person name="Puiu D."/>
            <person name="Shumante A."/>
            <person name="Alonge M."/>
            <person name="Salzberg S.L."/>
        </authorList>
    </citation>
    <scope>NUCLEOTIDE SEQUENCE</scope>
    <source>
        <tissue evidence="2">Leaf</tissue>
    </source>
</reference>
<name>A0A9R1MS12_WHEAT</name>
<dbReference type="EMBL" id="CM022227">
    <property type="protein sequence ID" value="KAF7087223.1"/>
    <property type="molecule type" value="Genomic_DNA"/>
</dbReference>
<proteinExistence type="predicted"/>
<organism evidence="2">
    <name type="scientific">Triticum aestivum</name>
    <name type="common">Wheat</name>
    <dbReference type="NCBI Taxonomy" id="4565"/>
    <lineage>
        <taxon>Eukaryota</taxon>
        <taxon>Viridiplantae</taxon>
        <taxon>Streptophyta</taxon>
        <taxon>Embryophyta</taxon>
        <taxon>Tracheophyta</taxon>
        <taxon>Spermatophyta</taxon>
        <taxon>Magnoliopsida</taxon>
        <taxon>Liliopsida</taxon>
        <taxon>Poales</taxon>
        <taxon>Poaceae</taxon>
        <taxon>BOP clade</taxon>
        <taxon>Pooideae</taxon>
        <taxon>Triticodae</taxon>
        <taxon>Triticeae</taxon>
        <taxon>Triticinae</taxon>
        <taxon>Triticum</taxon>
    </lineage>
</organism>
<sequence length="78" mass="8728">KLKKVSSSTRSRGLASLLVALPGEVSKGKNHHWPEDSRFGHGGRRGMKKQNTAETTNDLRGFNNNHKGEPGDKKRRMF</sequence>
<dbReference type="AlphaFoldDB" id="A0A9R1MS12"/>
<dbReference type="Proteomes" id="UP000815260">
    <property type="component" value="Chromosome 6B"/>
</dbReference>
<dbReference type="Pfam" id="PF05890">
    <property type="entry name" value="Ebp2"/>
    <property type="match status" value="1"/>
</dbReference>
<comment type="caution">
    <text evidence="2">The sequence shown here is derived from an EMBL/GenBank/DDBJ whole genome shotgun (WGS) entry which is preliminary data.</text>
</comment>
<reference evidence="2" key="1">
    <citation type="journal article" date="2017" name="Gigascience">
        <title>The first near-complete assembly of the hexaploid bread wheat genome, Triticum aestivum.</title>
        <authorList>
            <person name="Zimin A.V."/>
            <person name="Puiu D."/>
            <person name="Hall R."/>
            <person name="Kingan S."/>
            <person name="Clavijo B.J."/>
            <person name="Salzberg S.L."/>
        </authorList>
    </citation>
    <scope>NUCLEOTIDE SEQUENCE</scope>
    <source>
        <tissue evidence="2">Leaf</tissue>
    </source>
</reference>
<evidence type="ECO:0000256" key="1">
    <source>
        <dbReference type="SAM" id="MobiDB-lite"/>
    </source>
</evidence>
<dbReference type="InterPro" id="IPR008610">
    <property type="entry name" value="Ebp2"/>
</dbReference>
<evidence type="ECO:0000313" key="2">
    <source>
        <dbReference type="EMBL" id="KAF7087223.1"/>
    </source>
</evidence>
<protein>
    <submittedName>
        <fullName evidence="2">Uncharacterized protein</fullName>
    </submittedName>
</protein>
<gene>
    <name evidence="2" type="ORF">CFC21_090426</name>
</gene>
<accession>A0A9R1MS12</accession>
<feature type="non-terminal residue" evidence="2">
    <location>
        <position position="1"/>
    </location>
</feature>
<feature type="compositionally biased region" description="Polar residues" evidence="1">
    <location>
        <begin position="49"/>
        <end position="65"/>
    </location>
</feature>